<name>A0A8S3QCH4_MYTED</name>
<comment type="caution">
    <text evidence="1">The sequence shown here is derived from an EMBL/GenBank/DDBJ whole genome shotgun (WGS) entry which is preliminary data.</text>
</comment>
<dbReference type="AlphaFoldDB" id="A0A8S3QCH4"/>
<dbReference type="OrthoDB" id="418573at2759"/>
<dbReference type="PANTHER" id="PTHR22930:SF267">
    <property type="entry name" value="NUCLEASE HARBI1-RELATED"/>
    <property type="match status" value="1"/>
</dbReference>
<reference evidence="1" key="1">
    <citation type="submission" date="2021-03" db="EMBL/GenBank/DDBJ databases">
        <authorList>
            <person name="Bekaert M."/>
        </authorList>
    </citation>
    <scope>NUCLEOTIDE SEQUENCE</scope>
</reference>
<sequence length="245" mass="28246">MAVNVLFQPPVVRRERHFRGFDPLEREFSDEELRQRYRFGRETIGYLSDLMRGDLERGTNKETALSVEQQVMIALRFYGSGSHLQVVGDTMGFDKSTVSRVIDRVTDSLVAMKDDFISWPDNQRKNVIRAGFYEKAGFPNVVGCIDGTHIRITGLSVIDRPYLCNVTVNIKLEIHRPYLCYLPVGVKLEIHRPYLCNLPIDVKFEINRPYLCNLPVGFKLEIDRPYSCNLPVGVKLEIDRPYLCN</sequence>
<protein>
    <submittedName>
        <fullName evidence="1">HARBI1</fullName>
        <ecNumber evidence="1">3.1.-.-</ecNumber>
    </submittedName>
</protein>
<dbReference type="PANTHER" id="PTHR22930">
    <property type="match status" value="1"/>
</dbReference>
<organism evidence="1 2">
    <name type="scientific">Mytilus edulis</name>
    <name type="common">Blue mussel</name>
    <dbReference type="NCBI Taxonomy" id="6550"/>
    <lineage>
        <taxon>Eukaryota</taxon>
        <taxon>Metazoa</taxon>
        <taxon>Spiralia</taxon>
        <taxon>Lophotrochozoa</taxon>
        <taxon>Mollusca</taxon>
        <taxon>Bivalvia</taxon>
        <taxon>Autobranchia</taxon>
        <taxon>Pteriomorphia</taxon>
        <taxon>Mytilida</taxon>
        <taxon>Mytiloidea</taxon>
        <taxon>Mytilidae</taxon>
        <taxon>Mytilinae</taxon>
        <taxon>Mytilus</taxon>
    </lineage>
</organism>
<keyword evidence="1" id="KW-0378">Hydrolase</keyword>
<dbReference type="InterPro" id="IPR045249">
    <property type="entry name" value="HARBI1-like"/>
</dbReference>
<dbReference type="EMBL" id="CAJPWZ010000385">
    <property type="protein sequence ID" value="CAG2192430.1"/>
    <property type="molecule type" value="Genomic_DNA"/>
</dbReference>
<dbReference type="Proteomes" id="UP000683360">
    <property type="component" value="Unassembled WGS sequence"/>
</dbReference>
<accession>A0A8S3QCH4</accession>
<dbReference type="GO" id="GO:0016787">
    <property type="term" value="F:hydrolase activity"/>
    <property type="evidence" value="ECO:0007669"/>
    <property type="project" value="UniProtKB-KW"/>
</dbReference>
<gene>
    <name evidence="1" type="ORF">MEDL_7571</name>
</gene>
<dbReference type="PRINTS" id="PR02086">
    <property type="entry name" value="PUTNUCHARBI1"/>
</dbReference>
<evidence type="ECO:0000313" key="1">
    <source>
        <dbReference type="EMBL" id="CAG2192430.1"/>
    </source>
</evidence>
<proteinExistence type="predicted"/>
<keyword evidence="2" id="KW-1185">Reference proteome</keyword>
<dbReference type="InterPro" id="IPR026103">
    <property type="entry name" value="HARBI1_animal"/>
</dbReference>
<evidence type="ECO:0000313" key="2">
    <source>
        <dbReference type="Proteomes" id="UP000683360"/>
    </source>
</evidence>
<dbReference type="EC" id="3.1.-.-" evidence="1"/>